<organism evidence="1 2">
    <name type="scientific">Mycoplasmopsis felifaucium</name>
    <dbReference type="NCBI Taxonomy" id="35768"/>
    <lineage>
        <taxon>Bacteria</taxon>
        <taxon>Bacillati</taxon>
        <taxon>Mycoplasmatota</taxon>
        <taxon>Mycoplasmoidales</taxon>
        <taxon>Metamycoplasmataceae</taxon>
        <taxon>Mycoplasmopsis</taxon>
    </lineage>
</organism>
<proteinExistence type="predicted"/>
<dbReference type="EMBL" id="CP148067">
    <property type="protein sequence ID" value="WXL28861.1"/>
    <property type="molecule type" value="Genomic_DNA"/>
</dbReference>
<reference evidence="1" key="1">
    <citation type="submission" date="2024-03" db="EMBL/GenBank/DDBJ databases">
        <title>Complete genome sequence of Mycoplasma felifaucium Z921 isolated from the trachea of a cheetah.</title>
        <authorList>
            <person name="Spergser J."/>
        </authorList>
    </citation>
    <scope>NUCLEOTIDE SEQUENCE [LARGE SCALE GENOMIC DNA]</scope>
    <source>
        <strain evidence="1">Z921</strain>
    </source>
</reference>
<evidence type="ECO:0000313" key="2">
    <source>
        <dbReference type="Proteomes" id="UP001477443"/>
    </source>
</evidence>
<evidence type="ECO:0000313" key="1">
    <source>
        <dbReference type="EMBL" id="WXL28861.1"/>
    </source>
</evidence>
<protein>
    <submittedName>
        <fullName evidence="1">Uncharacterized protein</fullName>
    </submittedName>
</protein>
<gene>
    <name evidence="1" type="ORF">WG617_02395</name>
</gene>
<sequence length="96" mass="10944">MNNKEVEQIFIDTLESTPGISAIIKSDDEFNSNIPAVFNVYENNNIWNFIATMKLHNNSNAKDIVNSVWNTLKFKLKRKKQNIGKINLFIGGISND</sequence>
<keyword evidence="2" id="KW-1185">Reference proteome</keyword>
<dbReference type="Proteomes" id="UP001477443">
    <property type="component" value="Chromosome"/>
</dbReference>
<accession>A0ABZ2RPB2</accession>
<dbReference type="RefSeq" id="WP_338822409.1">
    <property type="nucleotide sequence ID" value="NZ_CP148067.1"/>
</dbReference>
<name>A0ABZ2RPB2_9BACT</name>